<dbReference type="Proteomes" id="UP001295684">
    <property type="component" value="Unassembled WGS sequence"/>
</dbReference>
<evidence type="ECO:0000256" key="1">
    <source>
        <dbReference type="SAM" id="Coils"/>
    </source>
</evidence>
<feature type="compositionally biased region" description="Basic and acidic residues" evidence="2">
    <location>
        <begin position="132"/>
        <end position="148"/>
    </location>
</feature>
<protein>
    <submittedName>
        <fullName evidence="3">Uncharacterized protein</fullName>
    </submittedName>
</protein>
<keyword evidence="1" id="KW-0175">Coiled coil</keyword>
<keyword evidence="4" id="KW-1185">Reference proteome</keyword>
<dbReference type="AlphaFoldDB" id="A0AAD1XBD3"/>
<evidence type="ECO:0000313" key="4">
    <source>
        <dbReference type="Proteomes" id="UP001295684"/>
    </source>
</evidence>
<proteinExistence type="predicted"/>
<evidence type="ECO:0000313" key="3">
    <source>
        <dbReference type="EMBL" id="CAI2368050.1"/>
    </source>
</evidence>
<name>A0AAD1XBD3_EUPCR</name>
<feature type="coiled-coil region" evidence="1">
    <location>
        <begin position="92"/>
        <end position="119"/>
    </location>
</feature>
<comment type="caution">
    <text evidence="3">The sequence shown here is derived from an EMBL/GenBank/DDBJ whole genome shotgun (WGS) entry which is preliminary data.</text>
</comment>
<accession>A0AAD1XBD3</accession>
<reference evidence="3" key="1">
    <citation type="submission" date="2023-07" db="EMBL/GenBank/DDBJ databases">
        <authorList>
            <consortium name="AG Swart"/>
            <person name="Singh M."/>
            <person name="Singh A."/>
            <person name="Seah K."/>
            <person name="Emmerich C."/>
        </authorList>
    </citation>
    <scope>NUCLEOTIDE SEQUENCE</scope>
    <source>
        <strain evidence="3">DP1</strain>
    </source>
</reference>
<dbReference type="EMBL" id="CAMPGE010009177">
    <property type="protein sequence ID" value="CAI2368050.1"/>
    <property type="molecule type" value="Genomic_DNA"/>
</dbReference>
<feature type="region of interest" description="Disordered" evidence="2">
    <location>
        <begin position="127"/>
        <end position="154"/>
    </location>
</feature>
<evidence type="ECO:0000256" key="2">
    <source>
        <dbReference type="SAM" id="MobiDB-lite"/>
    </source>
</evidence>
<organism evidence="3 4">
    <name type="scientific">Euplotes crassus</name>
    <dbReference type="NCBI Taxonomy" id="5936"/>
    <lineage>
        <taxon>Eukaryota</taxon>
        <taxon>Sar</taxon>
        <taxon>Alveolata</taxon>
        <taxon>Ciliophora</taxon>
        <taxon>Intramacronucleata</taxon>
        <taxon>Spirotrichea</taxon>
        <taxon>Hypotrichia</taxon>
        <taxon>Euplotida</taxon>
        <taxon>Euplotidae</taxon>
        <taxon>Moneuplotes</taxon>
    </lineage>
</organism>
<sequence length="190" mass="21998">MSNENYEEFDIFQRRSFYKDSKIQSMGEEDIFCDIKMEKRFRKLSCADEKDFKGTMKSFIIPPRFPEPLELPPPISEVAQDGSINEPEENLDIELDEEIAKFEEELRELKIIKHRVSNSDLCPQDAFSGKKVKSDQDQSKLFKRDAAKSHGRLPDPVPFQLGIFDKIKAEHSSQIHLEGEELDPVTLEGF</sequence>
<gene>
    <name evidence="3" type="ORF">ECRASSUSDP1_LOCUS9339</name>
</gene>